<comment type="caution">
    <text evidence="1">The sequence shown here is derived from an EMBL/GenBank/DDBJ whole genome shotgun (WGS) entry which is preliminary data.</text>
</comment>
<accession>X1RY93</accession>
<name>X1RY93_9ZZZZ</name>
<evidence type="ECO:0000313" key="1">
    <source>
        <dbReference type="EMBL" id="GAI60459.1"/>
    </source>
</evidence>
<dbReference type="EMBL" id="BARW01000165">
    <property type="protein sequence ID" value="GAI60459.1"/>
    <property type="molecule type" value="Genomic_DNA"/>
</dbReference>
<gene>
    <name evidence="1" type="ORF">S12H4_00978</name>
</gene>
<protein>
    <submittedName>
        <fullName evidence="1">Uncharacterized protein</fullName>
    </submittedName>
</protein>
<reference evidence="1" key="1">
    <citation type="journal article" date="2014" name="Front. Microbiol.">
        <title>High frequency of phylogenetically diverse reductive dehalogenase-homologous genes in deep subseafloor sedimentary metagenomes.</title>
        <authorList>
            <person name="Kawai M."/>
            <person name="Futagami T."/>
            <person name="Toyoda A."/>
            <person name="Takaki Y."/>
            <person name="Nishi S."/>
            <person name="Hori S."/>
            <person name="Arai W."/>
            <person name="Tsubouchi T."/>
            <person name="Morono Y."/>
            <person name="Uchiyama I."/>
            <person name="Ito T."/>
            <person name="Fujiyama A."/>
            <person name="Inagaki F."/>
            <person name="Takami H."/>
        </authorList>
    </citation>
    <scope>NUCLEOTIDE SEQUENCE</scope>
    <source>
        <strain evidence="1">Expedition CK06-06</strain>
    </source>
</reference>
<proteinExistence type="predicted"/>
<sequence>MTDLQAAQYYESRNVTHWCDMTTKKRKPQNRMALTISDELKAALNELNEATGVAAASFVAEIMEGNIPMILGIAQAARLAKAEPGRALEIMQRSMLEALHGTSQVQMELMDEQTKLRTFQRKETEE</sequence>
<dbReference type="AlphaFoldDB" id="X1RY93"/>
<organism evidence="1">
    <name type="scientific">marine sediment metagenome</name>
    <dbReference type="NCBI Taxonomy" id="412755"/>
    <lineage>
        <taxon>unclassified sequences</taxon>
        <taxon>metagenomes</taxon>
        <taxon>ecological metagenomes</taxon>
    </lineage>
</organism>